<dbReference type="InterPro" id="IPR013520">
    <property type="entry name" value="Ribonucl_H"/>
</dbReference>
<dbReference type="InterPro" id="IPR012337">
    <property type="entry name" value="RNaseH-like_sf"/>
</dbReference>
<dbReference type="Pfam" id="PF00929">
    <property type="entry name" value="RNase_T"/>
    <property type="match status" value="1"/>
</dbReference>
<comment type="caution">
    <text evidence="2">The sequence shown here is derived from an EMBL/GenBank/DDBJ whole genome shotgun (WGS) entry which is preliminary data.</text>
</comment>
<evidence type="ECO:0000313" key="2">
    <source>
        <dbReference type="EMBL" id="OGD67678.1"/>
    </source>
</evidence>
<dbReference type="EMBL" id="MFAE01000002">
    <property type="protein sequence ID" value="OGD67678.1"/>
    <property type="molecule type" value="Genomic_DNA"/>
</dbReference>
<dbReference type="GO" id="GO:0005829">
    <property type="term" value="C:cytosol"/>
    <property type="evidence" value="ECO:0007669"/>
    <property type="project" value="TreeGrafter"/>
</dbReference>
<organism evidence="2 3">
    <name type="scientific">Candidatus Campbellbacteria bacterium RIFOXYC2_FULL_35_25</name>
    <dbReference type="NCBI Taxonomy" id="1797582"/>
    <lineage>
        <taxon>Bacteria</taxon>
        <taxon>Candidatus Campbelliibacteriota</taxon>
    </lineage>
</organism>
<evidence type="ECO:0000313" key="3">
    <source>
        <dbReference type="Proteomes" id="UP000179003"/>
    </source>
</evidence>
<dbReference type="InterPro" id="IPR036397">
    <property type="entry name" value="RNaseH_sf"/>
</dbReference>
<sequence>MNKLIFLDTETTGNDLKEDRLCQVAYKIEGEEIKTKNFKPTVPISIKAMSITNITNEMVENESAFKGSAMAEELQSLFKDDVLVAHNAKFDIAMLENEGLEISNYICTLRLARYLDEEQEIPEYNLQFLRYYYAVKFSAGGGSASGGDVEIVAHSADGDVLVLEAVFKHLYAKAKEKSNNSSHEEIIKRMIDISNKPSLIRKFAFGKHIGRLTEDVLKEDRGYLEWLLRTKKEEGTDEDWIHTLNYYLSK</sequence>
<reference evidence="2 3" key="1">
    <citation type="journal article" date="2016" name="Nat. Commun.">
        <title>Thousands of microbial genomes shed light on interconnected biogeochemical processes in an aquifer system.</title>
        <authorList>
            <person name="Anantharaman K."/>
            <person name="Brown C.T."/>
            <person name="Hug L.A."/>
            <person name="Sharon I."/>
            <person name="Castelle C.J."/>
            <person name="Probst A.J."/>
            <person name="Thomas B.C."/>
            <person name="Singh A."/>
            <person name="Wilkins M.J."/>
            <person name="Karaoz U."/>
            <person name="Brodie E.L."/>
            <person name="Williams K.H."/>
            <person name="Hubbard S.S."/>
            <person name="Banfield J.F."/>
        </authorList>
    </citation>
    <scope>NUCLEOTIDE SEQUENCE [LARGE SCALE GENOMIC DNA]</scope>
</reference>
<dbReference type="GO" id="GO:0008408">
    <property type="term" value="F:3'-5' exonuclease activity"/>
    <property type="evidence" value="ECO:0007669"/>
    <property type="project" value="TreeGrafter"/>
</dbReference>
<dbReference type="PANTHER" id="PTHR30231:SF41">
    <property type="entry name" value="DNA POLYMERASE III SUBUNIT EPSILON"/>
    <property type="match status" value="1"/>
</dbReference>
<evidence type="ECO:0000259" key="1">
    <source>
        <dbReference type="SMART" id="SM00479"/>
    </source>
</evidence>
<dbReference type="Gene3D" id="3.30.420.10">
    <property type="entry name" value="Ribonuclease H-like superfamily/Ribonuclease H"/>
    <property type="match status" value="1"/>
</dbReference>
<dbReference type="GO" id="GO:0045004">
    <property type="term" value="P:DNA replication proofreading"/>
    <property type="evidence" value="ECO:0007669"/>
    <property type="project" value="TreeGrafter"/>
</dbReference>
<protein>
    <recommendedName>
        <fullName evidence="1">Exonuclease domain-containing protein</fullName>
    </recommendedName>
</protein>
<dbReference type="CDD" id="cd06127">
    <property type="entry name" value="DEDDh"/>
    <property type="match status" value="1"/>
</dbReference>
<dbReference type="PANTHER" id="PTHR30231">
    <property type="entry name" value="DNA POLYMERASE III SUBUNIT EPSILON"/>
    <property type="match status" value="1"/>
</dbReference>
<dbReference type="STRING" id="1797582.A2442_03850"/>
<dbReference type="SUPFAM" id="SSF53098">
    <property type="entry name" value="Ribonuclease H-like"/>
    <property type="match status" value="1"/>
</dbReference>
<dbReference type="SMART" id="SM00479">
    <property type="entry name" value="EXOIII"/>
    <property type="match status" value="1"/>
</dbReference>
<accession>A0A1F5EJV5</accession>
<dbReference type="GO" id="GO:0003676">
    <property type="term" value="F:nucleic acid binding"/>
    <property type="evidence" value="ECO:0007669"/>
    <property type="project" value="InterPro"/>
</dbReference>
<name>A0A1F5EJV5_9BACT</name>
<gene>
    <name evidence="2" type="ORF">A2442_03850</name>
</gene>
<dbReference type="AlphaFoldDB" id="A0A1F5EJV5"/>
<dbReference type="Proteomes" id="UP000179003">
    <property type="component" value="Unassembled WGS sequence"/>
</dbReference>
<feature type="domain" description="Exonuclease" evidence="1">
    <location>
        <begin position="3"/>
        <end position="176"/>
    </location>
</feature>
<proteinExistence type="predicted"/>